<evidence type="ECO:0000313" key="3">
    <source>
        <dbReference type="Proteomes" id="UP001465668"/>
    </source>
</evidence>
<evidence type="ECO:0000313" key="2">
    <source>
        <dbReference type="EMBL" id="KAK9774580.1"/>
    </source>
</evidence>
<feature type="region of interest" description="Disordered" evidence="1">
    <location>
        <begin position="91"/>
        <end position="116"/>
    </location>
</feature>
<organism evidence="2 3">
    <name type="scientific">Seiridium cardinale</name>
    <dbReference type="NCBI Taxonomy" id="138064"/>
    <lineage>
        <taxon>Eukaryota</taxon>
        <taxon>Fungi</taxon>
        <taxon>Dikarya</taxon>
        <taxon>Ascomycota</taxon>
        <taxon>Pezizomycotina</taxon>
        <taxon>Sordariomycetes</taxon>
        <taxon>Xylariomycetidae</taxon>
        <taxon>Amphisphaeriales</taxon>
        <taxon>Sporocadaceae</taxon>
        <taxon>Seiridium</taxon>
    </lineage>
</organism>
<keyword evidence="2" id="KW-0378">Hydrolase</keyword>
<accession>A0ABR2XLR9</accession>
<dbReference type="GO" id="GO:0016787">
    <property type="term" value="F:hydrolase activity"/>
    <property type="evidence" value="ECO:0007669"/>
    <property type="project" value="UniProtKB-KW"/>
</dbReference>
<dbReference type="Proteomes" id="UP001465668">
    <property type="component" value="Unassembled WGS sequence"/>
</dbReference>
<protein>
    <submittedName>
        <fullName evidence="2">Carboxylic ester hydrolase</fullName>
    </submittedName>
</protein>
<sequence length="132" mass="14707">MEVANTFPRSAYVYVFNEQNPWDGLCKGYASHILDVAFILQNYKDSLRDLQKASAIAFGEDIVKFTNGQSAVEAFRSRKERYCGISRRETRIVEPPASQRTGRSPSSFEGANGPGGTGVDRLMRIFTNFLSG</sequence>
<gene>
    <name evidence="2" type="ORF">SCAR479_08665</name>
</gene>
<name>A0ABR2XLR9_9PEZI</name>
<keyword evidence="3" id="KW-1185">Reference proteome</keyword>
<evidence type="ECO:0000256" key="1">
    <source>
        <dbReference type="SAM" id="MobiDB-lite"/>
    </source>
</evidence>
<proteinExistence type="predicted"/>
<reference evidence="2 3" key="1">
    <citation type="submission" date="2024-02" db="EMBL/GenBank/DDBJ databases">
        <title>First draft genome assembly of two strains of Seiridium cardinale.</title>
        <authorList>
            <person name="Emiliani G."/>
            <person name="Scali E."/>
        </authorList>
    </citation>
    <scope>NUCLEOTIDE SEQUENCE [LARGE SCALE GENOMIC DNA]</scope>
    <source>
        <strain evidence="2 3">BM-138-000479</strain>
    </source>
</reference>
<dbReference type="EMBL" id="JARVKM010000040">
    <property type="protein sequence ID" value="KAK9774580.1"/>
    <property type="molecule type" value="Genomic_DNA"/>
</dbReference>
<comment type="caution">
    <text evidence="2">The sequence shown here is derived from an EMBL/GenBank/DDBJ whole genome shotgun (WGS) entry which is preliminary data.</text>
</comment>
<feature type="compositionally biased region" description="Polar residues" evidence="1">
    <location>
        <begin position="98"/>
        <end position="109"/>
    </location>
</feature>